<keyword evidence="4 5" id="KW-0472">Membrane</keyword>
<sequence length="242" mass="26838">MHSASVGSEPRSNQSNQPCYHSPSVGFSLLAAEMKNKLMKTTTNTPTVATEGCPCWILGEEPNFLCHSDDPTERTQTVCVSAPWRDPTFPPPPWPSTSTSPQLPKESSSWLRYTFIQVFGMLVWILVGGTEYSHLSALCWVMFLAILCWVLTVCLFLIYLTGIPNRIPQVPWTTLSLCFSCSAAAVYLGTAAVDTLSVSQAVRGRHSYNCWAASAFFAFLNTLCYAGSSYLSYWAWKTTEEQ</sequence>
<dbReference type="EMBL" id="VOFY01000006">
    <property type="protein sequence ID" value="KAA8591533.1"/>
    <property type="molecule type" value="Genomic_DNA"/>
</dbReference>
<evidence type="ECO:0000313" key="10">
    <source>
        <dbReference type="Proteomes" id="UP000327493"/>
    </source>
</evidence>
<evidence type="ECO:0000256" key="7">
    <source>
        <dbReference type="SAM" id="Phobius"/>
    </source>
</evidence>
<feature type="domain" description="MARVEL" evidence="8">
    <location>
        <begin position="104"/>
        <end position="237"/>
    </location>
</feature>
<feature type="transmembrane region" description="Helical" evidence="7">
    <location>
        <begin position="110"/>
        <end position="129"/>
    </location>
</feature>
<evidence type="ECO:0000256" key="1">
    <source>
        <dbReference type="ARBA" id="ARBA00004141"/>
    </source>
</evidence>
<feature type="transmembrane region" description="Helical" evidence="7">
    <location>
        <begin position="135"/>
        <end position="160"/>
    </location>
</feature>
<dbReference type="InterPro" id="IPR050578">
    <property type="entry name" value="MARVEL-CKLF_proteins"/>
</dbReference>
<dbReference type="Proteomes" id="UP000327493">
    <property type="component" value="Chromosome 6"/>
</dbReference>
<organism evidence="9 10">
    <name type="scientific">Etheostoma spectabile</name>
    <name type="common">orangethroat darter</name>
    <dbReference type="NCBI Taxonomy" id="54343"/>
    <lineage>
        <taxon>Eukaryota</taxon>
        <taxon>Metazoa</taxon>
        <taxon>Chordata</taxon>
        <taxon>Craniata</taxon>
        <taxon>Vertebrata</taxon>
        <taxon>Euteleostomi</taxon>
        <taxon>Actinopterygii</taxon>
        <taxon>Neopterygii</taxon>
        <taxon>Teleostei</taxon>
        <taxon>Neoteleostei</taxon>
        <taxon>Acanthomorphata</taxon>
        <taxon>Eupercaria</taxon>
        <taxon>Perciformes</taxon>
        <taxon>Percoidei</taxon>
        <taxon>Percidae</taxon>
        <taxon>Etheostomatinae</taxon>
        <taxon>Etheostoma</taxon>
    </lineage>
</organism>
<dbReference type="GO" id="GO:0019911">
    <property type="term" value="F:structural constituent of myelin sheath"/>
    <property type="evidence" value="ECO:0007669"/>
    <property type="project" value="TreeGrafter"/>
</dbReference>
<dbReference type="GO" id="GO:0042552">
    <property type="term" value="P:myelination"/>
    <property type="evidence" value="ECO:0007669"/>
    <property type="project" value="TreeGrafter"/>
</dbReference>
<name>A0A5J5DDZ1_9PERO</name>
<dbReference type="InterPro" id="IPR013295">
    <property type="entry name" value="MAL"/>
</dbReference>
<accession>A0A5J5DDZ1</accession>
<keyword evidence="3 7" id="KW-1133">Transmembrane helix</keyword>
<proteinExistence type="predicted"/>
<evidence type="ECO:0000256" key="3">
    <source>
        <dbReference type="ARBA" id="ARBA00022989"/>
    </source>
</evidence>
<protein>
    <recommendedName>
        <fullName evidence="8">MARVEL domain-containing protein</fullName>
    </recommendedName>
</protein>
<dbReference type="PROSITE" id="PS51225">
    <property type="entry name" value="MARVEL"/>
    <property type="match status" value="1"/>
</dbReference>
<evidence type="ECO:0000256" key="4">
    <source>
        <dbReference type="ARBA" id="ARBA00023136"/>
    </source>
</evidence>
<evidence type="ECO:0000256" key="2">
    <source>
        <dbReference type="ARBA" id="ARBA00022692"/>
    </source>
</evidence>
<dbReference type="PANTHER" id="PTHR22776">
    <property type="entry name" value="MARVEL-CONTAINING POTENTIAL LIPID RAFT-ASSOCIATED PROTEIN"/>
    <property type="match status" value="1"/>
</dbReference>
<gene>
    <name evidence="9" type="ORF">FQN60_016907</name>
</gene>
<feature type="region of interest" description="Disordered" evidence="6">
    <location>
        <begin position="1"/>
        <end position="20"/>
    </location>
</feature>
<evidence type="ECO:0000259" key="8">
    <source>
        <dbReference type="PROSITE" id="PS51225"/>
    </source>
</evidence>
<feature type="transmembrane region" description="Helical" evidence="7">
    <location>
        <begin position="213"/>
        <end position="236"/>
    </location>
</feature>
<evidence type="ECO:0000313" key="9">
    <source>
        <dbReference type="EMBL" id="KAA8591533.1"/>
    </source>
</evidence>
<dbReference type="Pfam" id="PF01284">
    <property type="entry name" value="MARVEL"/>
    <property type="match status" value="1"/>
</dbReference>
<dbReference type="PANTHER" id="PTHR22776:SF10">
    <property type="entry name" value="CKLF-LIKE MARVEL TRANSMEMBRANE DOMAIN-CONTAINING PROTEIN 8"/>
    <property type="match status" value="1"/>
</dbReference>
<evidence type="ECO:0000256" key="6">
    <source>
        <dbReference type="SAM" id="MobiDB-lite"/>
    </source>
</evidence>
<dbReference type="AlphaFoldDB" id="A0A5J5DDZ1"/>
<keyword evidence="2 5" id="KW-0812">Transmembrane</keyword>
<comment type="caution">
    <text evidence="9">The sequence shown here is derived from an EMBL/GenBank/DDBJ whole genome shotgun (WGS) entry which is preliminary data.</text>
</comment>
<dbReference type="PRINTS" id="PR01884">
    <property type="entry name" value="MALPROTEIN"/>
</dbReference>
<feature type="transmembrane region" description="Helical" evidence="7">
    <location>
        <begin position="172"/>
        <end position="193"/>
    </location>
</feature>
<dbReference type="InterPro" id="IPR008253">
    <property type="entry name" value="Marvel"/>
</dbReference>
<dbReference type="GO" id="GO:0016020">
    <property type="term" value="C:membrane"/>
    <property type="evidence" value="ECO:0007669"/>
    <property type="project" value="UniProtKB-SubCell"/>
</dbReference>
<reference evidence="9 10" key="1">
    <citation type="submission" date="2019-08" db="EMBL/GenBank/DDBJ databases">
        <title>A chromosome-level genome assembly, high-density linkage maps, and genome scans reveal the genomic architecture of hybrid incompatibilities underlying speciation via character displacement in darters (Percidae: Etheostominae).</title>
        <authorList>
            <person name="Moran R.L."/>
            <person name="Catchen J.M."/>
            <person name="Fuller R.C."/>
        </authorList>
    </citation>
    <scope>NUCLEOTIDE SEQUENCE [LARGE SCALE GENOMIC DNA]</scope>
    <source>
        <strain evidence="9">EspeVRDwgs_2016</strain>
        <tissue evidence="9">Muscle</tissue>
    </source>
</reference>
<feature type="compositionally biased region" description="Polar residues" evidence="6">
    <location>
        <begin position="10"/>
        <end position="19"/>
    </location>
</feature>
<keyword evidence="10" id="KW-1185">Reference proteome</keyword>
<comment type="subcellular location">
    <subcellularLocation>
        <location evidence="1">Membrane</location>
        <topology evidence="1">Multi-pass membrane protein</topology>
    </subcellularLocation>
</comment>
<evidence type="ECO:0000256" key="5">
    <source>
        <dbReference type="PROSITE-ProRule" id="PRU00581"/>
    </source>
</evidence>